<feature type="compositionally biased region" description="Low complexity" evidence="1">
    <location>
        <begin position="716"/>
        <end position="729"/>
    </location>
</feature>
<dbReference type="AlphaFoldDB" id="A0A165A1N1"/>
<feature type="compositionally biased region" description="Low complexity" evidence="1">
    <location>
        <begin position="496"/>
        <end position="512"/>
    </location>
</feature>
<feature type="region of interest" description="Disordered" evidence="1">
    <location>
        <begin position="1"/>
        <end position="27"/>
    </location>
</feature>
<feature type="compositionally biased region" description="Basic and acidic residues" evidence="1">
    <location>
        <begin position="541"/>
        <end position="550"/>
    </location>
</feature>
<feature type="region of interest" description="Disordered" evidence="1">
    <location>
        <begin position="438"/>
        <end position="814"/>
    </location>
</feature>
<feature type="compositionally biased region" description="Acidic residues" evidence="1">
    <location>
        <begin position="520"/>
        <end position="540"/>
    </location>
</feature>
<dbReference type="PANTHER" id="PTHR40788">
    <property type="entry name" value="CLR5 DOMAIN-CONTAINING PROTEIN-RELATED"/>
    <property type="match status" value="1"/>
</dbReference>
<dbReference type="Pfam" id="PF07927">
    <property type="entry name" value="HicA_toxin"/>
    <property type="match status" value="1"/>
</dbReference>
<feature type="compositionally biased region" description="Polar residues" evidence="1">
    <location>
        <begin position="752"/>
        <end position="768"/>
    </location>
</feature>
<evidence type="ECO:0000256" key="1">
    <source>
        <dbReference type="SAM" id="MobiDB-lite"/>
    </source>
</evidence>
<dbReference type="OrthoDB" id="2922289at2759"/>
<feature type="region of interest" description="Disordered" evidence="1">
    <location>
        <begin position="867"/>
        <end position="900"/>
    </location>
</feature>
<feature type="compositionally biased region" description="Basic residues" evidence="1">
    <location>
        <begin position="667"/>
        <end position="682"/>
    </location>
</feature>
<feature type="compositionally biased region" description="Basic and acidic residues" evidence="1">
    <location>
        <begin position="797"/>
        <end position="813"/>
    </location>
</feature>
<reference evidence="2 3" key="1">
    <citation type="journal article" date="2016" name="Mol. Biol. Evol.">
        <title>Comparative Genomics of Early-Diverging Mushroom-Forming Fungi Provides Insights into the Origins of Lignocellulose Decay Capabilities.</title>
        <authorList>
            <person name="Nagy L.G."/>
            <person name="Riley R."/>
            <person name="Tritt A."/>
            <person name="Adam C."/>
            <person name="Daum C."/>
            <person name="Floudas D."/>
            <person name="Sun H."/>
            <person name="Yadav J.S."/>
            <person name="Pangilinan J."/>
            <person name="Larsson K.H."/>
            <person name="Matsuura K."/>
            <person name="Barry K."/>
            <person name="Labutti K."/>
            <person name="Kuo R."/>
            <person name="Ohm R.A."/>
            <person name="Bhattacharya S.S."/>
            <person name="Shirouzu T."/>
            <person name="Yoshinaga Y."/>
            <person name="Martin F.M."/>
            <person name="Grigoriev I.V."/>
            <person name="Hibbett D.S."/>
        </authorList>
    </citation>
    <scope>NUCLEOTIDE SEQUENCE [LARGE SCALE GENOMIC DNA]</scope>
    <source>
        <strain evidence="2 3">HHB9708</strain>
    </source>
</reference>
<dbReference type="EMBL" id="KV419395">
    <property type="protein sequence ID" value="KZS98362.1"/>
    <property type="molecule type" value="Genomic_DNA"/>
</dbReference>
<feature type="compositionally biased region" description="Low complexity" evidence="1">
    <location>
        <begin position="625"/>
        <end position="641"/>
    </location>
</feature>
<feature type="compositionally biased region" description="Pro residues" evidence="1">
    <location>
        <begin position="735"/>
        <end position="744"/>
    </location>
</feature>
<feature type="compositionally biased region" description="Basic residues" evidence="1">
    <location>
        <begin position="461"/>
        <end position="472"/>
    </location>
</feature>
<accession>A0A165A1N1</accession>
<dbReference type="InterPro" id="IPR012933">
    <property type="entry name" value="HicA_mRNA_interferase"/>
</dbReference>
<proteinExistence type="predicted"/>
<gene>
    <name evidence="2" type="ORF">SISNIDRAFT_492680</name>
</gene>
<organism evidence="2 3">
    <name type="scientific">Sistotremastrum niveocremeum HHB9708</name>
    <dbReference type="NCBI Taxonomy" id="1314777"/>
    <lineage>
        <taxon>Eukaryota</taxon>
        <taxon>Fungi</taxon>
        <taxon>Dikarya</taxon>
        <taxon>Basidiomycota</taxon>
        <taxon>Agaricomycotina</taxon>
        <taxon>Agaricomycetes</taxon>
        <taxon>Sistotremastrales</taxon>
        <taxon>Sistotremastraceae</taxon>
        <taxon>Sertulicium</taxon>
        <taxon>Sertulicium niveocremeum</taxon>
    </lineage>
</organism>
<keyword evidence="3" id="KW-1185">Reference proteome</keyword>
<protein>
    <submittedName>
        <fullName evidence="2">Uncharacterized protein</fullName>
    </submittedName>
</protein>
<evidence type="ECO:0000313" key="3">
    <source>
        <dbReference type="Proteomes" id="UP000076722"/>
    </source>
</evidence>
<dbReference type="Proteomes" id="UP000076722">
    <property type="component" value="Unassembled WGS sequence"/>
</dbReference>
<name>A0A165A1N1_9AGAM</name>
<sequence length="934" mass="102065">MGRAGQPAKPPQPVKSTSNALVPRRVVRNGDDEDISRALVSKSGTVKPSTKKALILRNGKHGSAGTGELVLSSDRIPGQEKLQLLAEDLMKRAIRAPFSLQTLMKMADSQMDLHWSEIQNMHDATFFYDDILLEVGAHAKRNAKGEVSQDPTKDPALITHSVASRLHNLYFLTAAWKLVGDLVAELHALSGSDADFKALLKTREDIRDRFLMLYQTVEMLAQAGQSRVQGLSISTGGFLSLLKSAPGLRVNKAHYGPFFASTVNGEGDQVLFDKAKIRSAHRSFVDAVVLEIILPDSQYPRHVLFECLHEAIEESPIDGKRFPQLLWDAIGDLAVTVRFLDILDGALLAGEREKWAPRDPDIPEAHQAFFEATKLSLTTLQDSAVYEPVLFPLTKAKTATNVESFWKLVDENYKSNTGLGIDELWGLLVQGSSTVDTTQWRMPTLAEKPGESDSEDEAPRPKRPSGTKKASRPKKEPPLLQIANEAFEADSDRPPSLRSMSDSSADSAEYSSGIELPGASDDEDDDDSAYETDFDSDDEDAFRGLEREAMDLLSQHPELADPRQPTKSKKAKTNPFIQLIRQFNGRSFSKGPAIQPKGKSGWSQKFKDAISIDPPVRGPARPAKKPSTQAPKATAPTPAKSDQIPPAGQPKSMKATVEDAPDDEAPKKKKKKKKKPSKSKSKAKAEGEGAEEQEAAAEPVVEAPAPPPPVSPPATPVLTPAAPTTPTKSGKAKPPKSPAKPTPKPAAGAADSTYSLPLPTSQTAQSAHSYLKDNVLPSKSKVKSRPDGDNPSFAPPEKNKWFKGSKDSKDKKPGLFSRFIRGSVSVSKKSSEVIHRFLRSDKNAAKGKIRWDRFVKAMEEMGFTVDPSTAGSSVRFDPPDPDASPITFHKPHPDSTLQNHHLRSFGKRLREKYYWVDDDKMGPLGDLVDDSDID</sequence>
<dbReference type="STRING" id="1314777.A0A165A1N1"/>
<evidence type="ECO:0000313" key="2">
    <source>
        <dbReference type="EMBL" id="KZS98362.1"/>
    </source>
</evidence>
<dbReference type="PANTHER" id="PTHR40788:SF1">
    <property type="entry name" value="IPA PROTEIN"/>
    <property type="match status" value="1"/>
</dbReference>
<dbReference type="GO" id="GO:0003729">
    <property type="term" value="F:mRNA binding"/>
    <property type="evidence" value="ECO:0007669"/>
    <property type="project" value="InterPro"/>
</dbReference>
<feature type="compositionally biased region" description="Pro residues" evidence="1">
    <location>
        <begin position="704"/>
        <end position="715"/>
    </location>
</feature>